<dbReference type="InterPro" id="IPR012785">
    <property type="entry name" value="Protocat_dOase_b"/>
</dbReference>
<name>A0A7Y9LPM5_9BURK</name>
<dbReference type="Proteomes" id="UP000542125">
    <property type="component" value="Unassembled WGS sequence"/>
</dbReference>
<dbReference type="InterPro" id="IPR024756">
    <property type="entry name" value="PCDO_beta_N"/>
</dbReference>
<evidence type="ECO:0000259" key="4">
    <source>
        <dbReference type="PROSITE" id="PS00083"/>
    </source>
</evidence>
<evidence type="ECO:0000313" key="6">
    <source>
        <dbReference type="Proteomes" id="UP000542125"/>
    </source>
</evidence>
<reference evidence="5 6" key="1">
    <citation type="submission" date="2020-07" db="EMBL/GenBank/DDBJ databases">
        <title>Genomic Encyclopedia of Type Strains, Phase IV (KMG-V): Genome sequencing to study the core and pangenomes of soil and plant-associated prokaryotes.</title>
        <authorList>
            <person name="Whitman W."/>
        </authorList>
    </citation>
    <scope>NUCLEOTIDE SEQUENCE [LARGE SCALE GENOMIC DNA]</scope>
    <source>
        <strain evidence="5 6">SAS40</strain>
    </source>
</reference>
<keyword evidence="2 5" id="KW-0223">Dioxygenase</keyword>
<organism evidence="5 6">
    <name type="scientific">Pigmentiphaga litoralis</name>
    <dbReference type="NCBI Taxonomy" id="516702"/>
    <lineage>
        <taxon>Bacteria</taxon>
        <taxon>Pseudomonadati</taxon>
        <taxon>Pseudomonadota</taxon>
        <taxon>Betaproteobacteria</taxon>
        <taxon>Burkholderiales</taxon>
        <taxon>Alcaligenaceae</taxon>
        <taxon>Pigmentiphaga</taxon>
    </lineage>
</organism>
<dbReference type="InterPro" id="IPR050770">
    <property type="entry name" value="Intradiol_RC_Dioxygenase"/>
</dbReference>
<dbReference type="Pfam" id="PF12391">
    <property type="entry name" value="PCDO_beta_N"/>
    <property type="match status" value="1"/>
</dbReference>
<evidence type="ECO:0000313" key="5">
    <source>
        <dbReference type="EMBL" id="NYE84645.1"/>
    </source>
</evidence>
<dbReference type="PANTHER" id="PTHR33711">
    <property type="entry name" value="DIOXYGENASE, PUTATIVE (AFU_ORTHOLOGUE AFUA_2G02910)-RELATED"/>
    <property type="match status" value="1"/>
</dbReference>
<dbReference type="PROSITE" id="PS00083">
    <property type="entry name" value="INTRADIOL_DIOXYGENAS"/>
    <property type="match status" value="1"/>
</dbReference>
<dbReference type="NCBIfam" id="TIGR02422">
    <property type="entry name" value="protocat_beta"/>
    <property type="match status" value="1"/>
</dbReference>
<comment type="caution">
    <text evidence="5">The sequence shown here is derived from an EMBL/GenBank/DDBJ whole genome shotgun (WGS) entry which is preliminary data.</text>
</comment>
<dbReference type="Pfam" id="PF00775">
    <property type="entry name" value="Dioxygenase_C"/>
    <property type="match status" value="1"/>
</dbReference>
<dbReference type="GO" id="GO:0019619">
    <property type="term" value="P:3,4-dihydroxybenzoate catabolic process"/>
    <property type="evidence" value="ECO:0007669"/>
    <property type="project" value="InterPro"/>
</dbReference>
<keyword evidence="3 5" id="KW-0560">Oxidoreductase</keyword>
<keyword evidence="6" id="KW-1185">Reference proteome</keyword>
<evidence type="ECO:0000256" key="3">
    <source>
        <dbReference type="ARBA" id="ARBA00023002"/>
    </source>
</evidence>
<dbReference type="SUPFAM" id="SSF49482">
    <property type="entry name" value="Aromatic compound dioxygenase"/>
    <property type="match status" value="1"/>
</dbReference>
<comment type="similarity">
    <text evidence="1">Belongs to the intradiol ring-cleavage dioxygenase family.</text>
</comment>
<dbReference type="PANTHER" id="PTHR33711:SF10">
    <property type="entry name" value="INTRADIOL RING-CLEAVAGE DIOXYGENASES DOMAIN-CONTAINING PROTEIN"/>
    <property type="match status" value="1"/>
</dbReference>
<dbReference type="Gene3D" id="2.60.130.10">
    <property type="entry name" value="Aromatic compound dioxygenase"/>
    <property type="match status" value="1"/>
</dbReference>
<dbReference type="InterPro" id="IPR000627">
    <property type="entry name" value="Intradiol_dOase_C"/>
</dbReference>
<dbReference type="GO" id="GO:0008199">
    <property type="term" value="F:ferric iron binding"/>
    <property type="evidence" value="ECO:0007669"/>
    <property type="project" value="InterPro"/>
</dbReference>
<feature type="domain" description="Intradiol ring-cleavage dioxygenases" evidence="4">
    <location>
        <begin position="74"/>
        <end position="102"/>
    </location>
</feature>
<sequence length="232" mass="26282">MSKIWETPPTIEFDRAAPGYTSTVLRAPRQPLLRVPEGPLELAAPRFDKSVLFSNHDDLTRQCAGEAIGERIIVEGCLRDREGEPVRNAFIEIWQCNATGRYAHDRDQHDAPLDPNFTGNGRVFTDENGNYKFTTIKPGAYPWRNHENAWRPAHIHFSVFGNNVLQRLVTQMYFPNDPLLGYDTIFGALPSDKVRDRLVSSFDLSLTQPEWALGYRFDIVLDGPDATPAQPD</sequence>
<gene>
    <name evidence="5" type="ORF">FHW18_003916</name>
</gene>
<protein>
    <submittedName>
        <fullName evidence="5">Protocatechuate 3,4-dioxygenase beta subunit</fullName>
        <ecNumber evidence="5">1.13.11.3</ecNumber>
    </submittedName>
</protein>
<dbReference type="EMBL" id="JACBYR010000001">
    <property type="protein sequence ID" value="NYE84645.1"/>
    <property type="molecule type" value="Genomic_DNA"/>
</dbReference>
<dbReference type="InterPro" id="IPR015889">
    <property type="entry name" value="Intradiol_dOase_core"/>
</dbReference>
<evidence type="ECO:0000256" key="1">
    <source>
        <dbReference type="ARBA" id="ARBA00007825"/>
    </source>
</evidence>
<dbReference type="GO" id="GO:0018578">
    <property type="term" value="F:protocatechuate 3,4-dioxygenase activity"/>
    <property type="evidence" value="ECO:0007669"/>
    <property type="project" value="UniProtKB-EC"/>
</dbReference>
<evidence type="ECO:0000256" key="2">
    <source>
        <dbReference type="ARBA" id="ARBA00022964"/>
    </source>
</evidence>
<accession>A0A7Y9LPM5</accession>
<dbReference type="AlphaFoldDB" id="A0A7Y9LPM5"/>
<dbReference type="RefSeq" id="WP_179588314.1">
    <property type="nucleotide sequence ID" value="NZ_JACBYR010000001.1"/>
</dbReference>
<proteinExistence type="inferred from homology"/>
<dbReference type="EC" id="1.13.11.3" evidence="5"/>